<dbReference type="AlphaFoldDB" id="A0A6L5X4F9"/>
<keyword evidence="3" id="KW-1185">Reference proteome</keyword>
<dbReference type="Pfam" id="PF00535">
    <property type="entry name" value="Glycos_transf_2"/>
    <property type="match status" value="1"/>
</dbReference>
<evidence type="ECO:0000259" key="1">
    <source>
        <dbReference type="Pfam" id="PF00535"/>
    </source>
</evidence>
<dbReference type="Proteomes" id="UP000481852">
    <property type="component" value="Unassembled WGS sequence"/>
</dbReference>
<dbReference type="PANTHER" id="PTHR22916">
    <property type="entry name" value="GLYCOSYLTRANSFERASE"/>
    <property type="match status" value="1"/>
</dbReference>
<dbReference type="GO" id="GO:0016740">
    <property type="term" value="F:transferase activity"/>
    <property type="evidence" value="ECO:0007669"/>
    <property type="project" value="UniProtKB-KW"/>
</dbReference>
<name>A0A6L5X4F9_9FIRM</name>
<dbReference type="InterPro" id="IPR001173">
    <property type="entry name" value="Glyco_trans_2-like"/>
</dbReference>
<feature type="domain" description="Glycosyltransferase 2-like" evidence="1">
    <location>
        <begin position="6"/>
        <end position="113"/>
    </location>
</feature>
<dbReference type="CDD" id="cd00761">
    <property type="entry name" value="Glyco_tranf_GTA_type"/>
    <property type="match status" value="1"/>
</dbReference>
<reference evidence="2 3" key="1">
    <citation type="submission" date="2019-08" db="EMBL/GenBank/DDBJ databases">
        <title>In-depth cultivation of the pig gut microbiome towards novel bacterial diversity and tailored functional studies.</title>
        <authorList>
            <person name="Wylensek D."/>
            <person name="Hitch T.C.A."/>
            <person name="Clavel T."/>
        </authorList>
    </citation>
    <scope>NUCLEOTIDE SEQUENCE [LARGE SCALE GENOMIC DNA]</scope>
    <source>
        <strain evidence="2 3">Oil+RF-744-WCA-WT-11</strain>
    </source>
</reference>
<sequence length="344" mass="39849">MGKILTVAIPCYNSAAYMEKCIRSLLPGKDDIEILVIDDGSTKDNTLEIAQRYEAQYPGIVRAIHQENKGHGGAVNTGIEHASGTYFRVVDSDDWVDSRVLLKVIARLKTLEKKGTPVDMMLTNFVYDKVGAGVFGKHVMNFHHAFPANRIISWDDMGHMKQTQYILMHNITYRHDILVKSGLRLPLHTFYVDNIYAYQPLPYCEKFYYMDLNLYHYFIGREDQSVNEKVMLSRIDQQLRVNKLMIDIFTRQNFSGLDKNVRKYMMIYLNKIMTVSSVFLLVGGTSEDLKKKGELWAYLKHADYKLYYRLRMSFLGVCMNLPTQLGRKTTVRGYKIARKLFSLN</sequence>
<evidence type="ECO:0000313" key="3">
    <source>
        <dbReference type="Proteomes" id="UP000481852"/>
    </source>
</evidence>
<dbReference type="Gene3D" id="3.90.550.10">
    <property type="entry name" value="Spore Coat Polysaccharide Biosynthesis Protein SpsA, Chain A"/>
    <property type="match status" value="1"/>
</dbReference>
<gene>
    <name evidence="2" type="ORF">FYJ35_04235</name>
</gene>
<organism evidence="2 3">
    <name type="scientific">Porcincola intestinalis</name>
    <dbReference type="NCBI Taxonomy" id="2606632"/>
    <lineage>
        <taxon>Bacteria</taxon>
        <taxon>Bacillati</taxon>
        <taxon>Bacillota</taxon>
        <taxon>Clostridia</taxon>
        <taxon>Lachnospirales</taxon>
        <taxon>Lachnospiraceae</taxon>
        <taxon>Porcincola</taxon>
    </lineage>
</organism>
<accession>A0A6L5X4F9</accession>
<dbReference type="PANTHER" id="PTHR22916:SF64">
    <property type="entry name" value="TRANSFERASE, PUTATIVE-RELATED"/>
    <property type="match status" value="1"/>
</dbReference>
<protein>
    <submittedName>
        <fullName evidence="2">Glycosyltransferase family 2 protein</fullName>
    </submittedName>
</protein>
<dbReference type="EMBL" id="VULZ01000003">
    <property type="protein sequence ID" value="MSS14258.1"/>
    <property type="molecule type" value="Genomic_DNA"/>
</dbReference>
<dbReference type="InterPro" id="IPR029044">
    <property type="entry name" value="Nucleotide-diphossugar_trans"/>
</dbReference>
<dbReference type="RefSeq" id="WP_154523668.1">
    <property type="nucleotide sequence ID" value="NZ_JAQYJL010000016.1"/>
</dbReference>
<dbReference type="SUPFAM" id="SSF53448">
    <property type="entry name" value="Nucleotide-diphospho-sugar transferases"/>
    <property type="match status" value="1"/>
</dbReference>
<evidence type="ECO:0000313" key="2">
    <source>
        <dbReference type="EMBL" id="MSS14258.1"/>
    </source>
</evidence>
<comment type="caution">
    <text evidence="2">The sequence shown here is derived from an EMBL/GenBank/DDBJ whole genome shotgun (WGS) entry which is preliminary data.</text>
</comment>
<keyword evidence="2" id="KW-0808">Transferase</keyword>
<proteinExistence type="predicted"/>